<accession>A0A9P7S3I4</accession>
<dbReference type="PANTHER" id="PTHR13878:SF91">
    <property type="entry name" value="FAD BINDING DOMAIN PROTEIN (AFU_ORTHOLOGUE AFUA_6G12070)-RELATED"/>
    <property type="match status" value="1"/>
</dbReference>
<dbReference type="Pfam" id="PF08031">
    <property type="entry name" value="BBE"/>
    <property type="match status" value="1"/>
</dbReference>
<dbReference type="InterPro" id="IPR050432">
    <property type="entry name" value="FAD-linked_Oxidoreductases_BP"/>
</dbReference>
<dbReference type="GeneID" id="66074698"/>
<dbReference type="PANTHER" id="PTHR13878">
    <property type="entry name" value="GULONOLACTONE OXIDASE"/>
    <property type="match status" value="1"/>
</dbReference>
<comment type="caution">
    <text evidence="5">The sequence shown here is derived from an EMBL/GenBank/DDBJ whole genome shotgun (WGS) entry which is preliminary data.</text>
</comment>
<gene>
    <name evidence="5" type="ORF">E1B28_005622</name>
</gene>
<organism evidence="5 6">
    <name type="scientific">Marasmius oreades</name>
    <name type="common">fairy-ring Marasmius</name>
    <dbReference type="NCBI Taxonomy" id="181124"/>
    <lineage>
        <taxon>Eukaryota</taxon>
        <taxon>Fungi</taxon>
        <taxon>Dikarya</taxon>
        <taxon>Basidiomycota</taxon>
        <taxon>Agaricomycotina</taxon>
        <taxon>Agaricomycetes</taxon>
        <taxon>Agaricomycetidae</taxon>
        <taxon>Agaricales</taxon>
        <taxon>Marasmiineae</taxon>
        <taxon>Marasmiaceae</taxon>
        <taxon>Marasmius</taxon>
    </lineage>
</organism>
<keyword evidence="2" id="KW-0560">Oxidoreductase</keyword>
<evidence type="ECO:0000313" key="6">
    <source>
        <dbReference type="Proteomes" id="UP001049176"/>
    </source>
</evidence>
<keyword evidence="3" id="KW-0732">Signal</keyword>
<keyword evidence="6" id="KW-1185">Reference proteome</keyword>
<evidence type="ECO:0000259" key="4">
    <source>
        <dbReference type="PROSITE" id="PS51387"/>
    </source>
</evidence>
<dbReference type="InterPro" id="IPR016169">
    <property type="entry name" value="FAD-bd_PCMH_sub2"/>
</dbReference>
<dbReference type="Gene3D" id="3.30.465.10">
    <property type="match status" value="2"/>
</dbReference>
<evidence type="ECO:0000313" key="5">
    <source>
        <dbReference type="EMBL" id="KAG7094809.1"/>
    </source>
</evidence>
<evidence type="ECO:0000256" key="1">
    <source>
        <dbReference type="ARBA" id="ARBA00005466"/>
    </source>
</evidence>
<dbReference type="AlphaFoldDB" id="A0A9P7S3I4"/>
<sequence length="601" mass="66330">MLLQGAVVPALITLVAGASLPSCRSLPTDSSWPTQHSWDAFNHSVDGRLIKTVPIGSPCHDPTFDEDQCSVVRSNWRDPTFQFVTSCFAIISVRAQTHSFSEPNPSSIMDPIFLNKSCDPFDPRDTPCRIGAYVQYAVNVSSPEHVIKTIQFVKKHNIRFVVKNTGHDYMGRSTGTGAVSVWMHNLQDITWTPDYLSSYYAGPAFKVQAGVLGFNLAKEASRKGHVVVSGECPTVGFAGGYIQGGGHSLLTSLYGLAADQTLEFEVITTNGEFVTASPTENQDLYWALSGGGGGTYGIVWSVTVKAHQDHPITIASLNFTSEDNTQDLFWQALDAYQASTPHLTNAKIWGGAQYTAEFFSLYPIFAVKKTPGEVSNLLQPLLGTLDRLGVKYTSAVQSYSGYVNAHASVSFLINFPVANIFLGSRLLPRSLWEDEESLKSVQTSVRSILEGGIGVLDIFLRATLDAAGDPSNAVLPAWREAERHFLPNMPLNDGEPIEETKRKEERMTEEFMPILKRLAPRSGAYGNEADPNDPDFKETFYGSNYDRLLAIKDKWDPEQILYGVIAVGGDRWYQTDEGRLCRTEDDHLSFDPTTSQTYFKL</sequence>
<evidence type="ECO:0000256" key="2">
    <source>
        <dbReference type="ARBA" id="ARBA00023002"/>
    </source>
</evidence>
<proteinExistence type="inferred from homology"/>
<dbReference type="InterPro" id="IPR012951">
    <property type="entry name" value="BBE"/>
</dbReference>
<evidence type="ECO:0000256" key="3">
    <source>
        <dbReference type="SAM" id="SignalP"/>
    </source>
</evidence>
<dbReference type="InterPro" id="IPR006094">
    <property type="entry name" value="Oxid_FAD_bind_N"/>
</dbReference>
<dbReference type="RefSeq" id="XP_043011279.1">
    <property type="nucleotide sequence ID" value="XM_043150192.1"/>
</dbReference>
<dbReference type="KEGG" id="more:E1B28_005622"/>
<dbReference type="PROSITE" id="PS51387">
    <property type="entry name" value="FAD_PCMH"/>
    <property type="match status" value="1"/>
</dbReference>
<dbReference type="OrthoDB" id="9983560at2759"/>
<name>A0A9P7S3I4_9AGAR</name>
<dbReference type="GO" id="GO:0071949">
    <property type="term" value="F:FAD binding"/>
    <property type="evidence" value="ECO:0007669"/>
    <property type="project" value="InterPro"/>
</dbReference>
<feature type="domain" description="FAD-binding PCMH-type" evidence="4">
    <location>
        <begin position="129"/>
        <end position="309"/>
    </location>
</feature>
<dbReference type="SUPFAM" id="SSF56176">
    <property type="entry name" value="FAD-binding/transporter-associated domain-like"/>
    <property type="match status" value="1"/>
</dbReference>
<dbReference type="GO" id="GO:0016491">
    <property type="term" value="F:oxidoreductase activity"/>
    <property type="evidence" value="ECO:0007669"/>
    <property type="project" value="UniProtKB-KW"/>
</dbReference>
<dbReference type="Proteomes" id="UP001049176">
    <property type="component" value="Chromosome 3"/>
</dbReference>
<dbReference type="Pfam" id="PF01565">
    <property type="entry name" value="FAD_binding_4"/>
    <property type="match status" value="1"/>
</dbReference>
<dbReference type="EMBL" id="CM032183">
    <property type="protein sequence ID" value="KAG7094809.1"/>
    <property type="molecule type" value="Genomic_DNA"/>
</dbReference>
<protein>
    <recommendedName>
        <fullName evidence="4">FAD-binding PCMH-type domain-containing protein</fullName>
    </recommendedName>
</protein>
<reference evidence="5" key="1">
    <citation type="journal article" date="2021" name="Genome Biol. Evol.">
        <title>The assembled and annotated genome of the fairy-ring fungus Marasmius oreades.</title>
        <authorList>
            <person name="Hiltunen M."/>
            <person name="Ament-Velasquez S.L."/>
            <person name="Johannesson H."/>
        </authorList>
    </citation>
    <scope>NUCLEOTIDE SEQUENCE</scope>
    <source>
        <strain evidence="5">03SP1</strain>
    </source>
</reference>
<comment type="similarity">
    <text evidence="1">Belongs to the oxygen-dependent FAD-linked oxidoreductase family.</text>
</comment>
<dbReference type="InterPro" id="IPR036318">
    <property type="entry name" value="FAD-bd_PCMH-like_sf"/>
</dbReference>
<feature type="chain" id="PRO_5040155737" description="FAD-binding PCMH-type domain-containing protein" evidence="3">
    <location>
        <begin position="18"/>
        <end position="601"/>
    </location>
</feature>
<dbReference type="InterPro" id="IPR016166">
    <property type="entry name" value="FAD-bd_PCMH"/>
</dbReference>
<feature type="signal peptide" evidence="3">
    <location>
        <begin position="1"/>
        <end position="17"/>
    </location>
</feature>